<dbReference type="Bgee" id="ENSG00000179348">
    <property type="expression patterns" value="Expressed in seminal vesicle and 199 other cell types or tissues"/>
</dbReference>
<dbReference type="OrthoDB" id="2162994at2759"/>
<evidence type="ECO:0000313" key="1">
    <source>
        <dbReference type="Ensembl" id="ENSP00000419532.1"/>
    </source>
</evidence>
<dbReference type="Antibodypedia" id="788">
    <property type="antibodies" value="482 antibodies from 37 providers"/>
</dbReference>
<accession>A0A1D5RMQ8</accession>
<reference evidence="1 2" key="1">
    <citation type="journal article" date="2001" name="Nature">
        <title>Initial sequencing and analysis of the human genome.</title>
        <authorList>
            <consortium name="International Human Genome Sequencing Consortium"/>
            <person name="Lander E.S."/>
            <person name="Linton L.M."/>
            <person name="Birren B."/>
            <person name="Nusbaum C."/>
            <person name="Zody M.C."/>
            <person name="Baldwin J."/>
            <person name="Devon K."/>
            <person name="Dewar K."/>
            <person name="Doyle M."/>
            <person name="FitzHugh W."/>
            <person name="Funke R."/>
            <person name="Gage D."/>
            <person name="Harris K."/>
            <person name="Heaford A."/>
            <person name="Howland J."/>
            <person name="Kann L."/>
            <person name="Lehoczky J."/>
            <person name="LeVine R."/>
            <person name="McEwan P."/>
            <person name="McKernan K."/>
            <person name="Meldrim J."/>
            <person name="Mesirov J.P."/>
            <person name="Miranda C."/>
            <person name="Morris W."/>
            <person name="Naylor J."/>
            <person name="Raymond C."/>
            <person name="Rosetti M."/>
            <person name="Santos R."/>
            <person name="Sheridan A."/>
            <person name="Sougnez C."/>
            <person name="Stange-Thomann N."/>
            <person name="Stojanovic N."/>
            <person name="Subramanian A."/>
            <person name="Wyman D."/>
            <person name="Rogers J."/>
            <person name="Sulston J."/>
            <person name="Ainscough R."/>
            <person name="Beck S."/>
            <person name="Bentley D."/>
            <person name="Burton J."/>
            <person name="Clee C."/>
            <person name="Carter N."/>
            <person name="Coulson A."/>
            <person name="Deadman R."/>
            <person name="Deloukas P."/>
            <person name="Dunham A."/>
            <person name="Dunham I."/>
            <person name="Durbin R."/>
            <person name="French L."/>
            <person name="Grafham D."/>
            <person name="Gregory S."/>
            <person name="Hubbard T."/>
            <person name="Humphray S."/>
            <person name="Hunt A."/>
            <person name="Jones M."/>
            <person name="Lloyd C."/>
            <person name="McMurray A."/>
            <person name="Matthews L."/>
            <person name="Mercer S."/>
            <person name="Milne S."/>
            <person name="Mullikin J.C."/>
            <person name="Mungall A."/>
            <person name="Plumb R."/>
            <person name="Ross M."/>
            <person name="Shownkeen R."/>
            <person name="Sims S."/>
            <person name="Waterston R.H."/>
            <person name="Wilson R.K."/>
            <person name="Hillier L.W."/>
            <person name="McPherson J.D."/>
            <person name="Marra M.A."/>
            <person name="Mardis E.R."/>
            <person name="Fulton L.A."/>
            <person name="Chinwalla A.T."/>
            <person name="Pepin K.H."/>
            <person name="Gish W.R."/>
            <person name="Chissoe S.L."/>
            <person name="Wendl M.C."/>
            <person name="Delehaunty K.D."/>
            <person name="Miner T.L."/>
            <person name="Delehaunty A."/>
            <person name="Kramer J.B."/>
            <person name="Cook L.L."/>
            <person name="Fulton R.S."/>
            <person name="Johnson D.L."/>
            <person name="Minx P.J."/>
            <person name="Clifton S.W."/>
            <person name="Hawkins T."/>
            <person name="Branscomb E."/>
            <person name="Predki P."/>
            <person name="Richardson P."/>
            <person name="Wenning S."/>
            <person name="Slezak T."/>
            <person name="Doggett N."/>
            <person name="Cheng J.F."/>
            <person name="Olsen A."/>
            <person name="Lucas S."/>
            <person name="Elkin C."/>
            <person name="Uberbacher E."/>
            <person name="Frazier M."/>
            <person name="Gibbs R.A."/>
            <person name="Muzny D.M."/>
            <person name="Scherer S.E."/>
            <person name="Bouck J.B."/>
            <person name="Sodergren E.J."/>
            <person name="Worley K.C."/>
            <person name="Rives C.M."/>
            <person name="Gorrell J.H."/>
            <person name="Metzker M.L."/>
            <person name="Naylor S.L."/>
            <person name="Kucherlapati R.S."/>
            <person name="Nelson D.L."/>
            <person name="Weinstock G.M."/>
            <person name="Sakaki Y."/>
            <person name="Fujiyama A."/>
            <person name="Hattori M."/>
            <person name="Yada T."/>
            <person name="Toyoda A."/>
            <person name="Itoh T."/>
            <person name="Kawagoe C."/>
            <person name="Watanabe H."/>
            <person name="Totoki Y."/>
            <person name="Taylor T."/>
            <person name="Weissenbach J."/>
            <person name="Heilig R."/>
            <person name="Saurin W."/>
            <person name="Artiguenave F."/>
            <person name="Brottier P."/>
            <person name="Bruls T."/>
            <person name="Pelletier E."/>
            <person name="Robert C."/>
            <person name="Wincker P."/>
            <person name="Smith D.R."/>
            <person name="Doucette-Stamm L."/>
            <person name="Rubenfield M."/>
            <person name="Weinstock K."/>
            <person name="Lee H.M."/>
            <person name="Dubois J."/>
            <person name="Rosenthal A."/>
            <person name="Platzer M."/>
            <person name="Nyakatura G."/>
            <person name="Taudien S."/>
            <person name="Rump A."/>
            <person name="Yang H."/>
            <person name="Yu J."/>
            <person name="Wang J."/>
            <person name="Huang G."/>
            <person name="Gu J."/>
            <person name="Hood L."/>
            <person name="Rowen L."/>
            <person name="Madan A."/>
            <person name="Qin S."/>
            <person name="Davis R.W."/>
            <person name="Federspiel N.A."/>
            <person name="Abola A.P."/>
            <person name="Proctor M.J."/>
            <person name="Myers R.M."/>
            <person name="Schmutz J."/>
            <person name="Dickson M."/>
            <person name="Grimwood J."/>
            <person name="Cox D.R."/>
            <person name="Olson M.V."/>
            <person name="Kaul R."/>
            <person name="Raymond C."/>
            <person name="Shimizu N."/>
            <person name="Kawasaki K."/>
            <person name="Minoshima S."/>
            <person name="Evans G.A."/>
            <person name="Athanasiou M."/>
            <person name="Schultz R."/>
            <person name="Roe B.A."/>
            <person name="Chen F."/>
            <person name="Pan H."/>
            <person name="Ramser J."/>
            <person name="Lehrach H."/>
            <person name="Reinhardt R."/>
            <person name="McCombie W.R."/>
            <person name="de la Bastide M."/>
            <person name="Dedhia N."/>
            <person name="Blocker H."/>
            <person name="Hornischer K."/>
            <person name="Nordsiek G."/>
            <person name="Agarwala R."/>
            <person name="Aravind L."/>
            <person name="Bailey J.A."/>
            <person name="Bateman A."/>
            <person name="Batzoglou S."/>
            <person name="Birney E."/>
            <person name="Bork P."/>
            <person name="Brown D.G."/>
            <person name="Burge C.B."/>
            <person name="Cerutti L."/>
            <person name="Chen H.C."/>
            <person name="Church D."/>
            <person name="Clamp M."/>
            <person name="Copley R.R."/>
            <person name="Doerks T."/>
            <person name="Eddy S.R."/>
            <person name="Eichler E.E."/>
            <person name="Furey T.S."/>
            <person name="Galagan J."/>
            <person name="Gilbert J.G."/>
            <person name="Harmon C."/>
            <person name="Hayashizaki Y."/>
            <person name="Haussler D."/>
            <person name="Hermjakob H."/>
            <person name="Hokamp K."/>
            <person name="Jang W."/>
            <person name="Johnson L.S."/>
            <person name="Jones T.A."/>
            <person name="Kasif S."/>
            <person name="Kaspryzk A."/>
            <person name="Kennedy S."/>
            <person name="Kent W.J."/>
            <person name="Kitts P."/>
            <person name="Koonin E.V."/>
            <person name="Korf I."/>
            <person name="Kulp D."/>
            <person name="Lancet D."/>
            <person name="Lowe T.M."/>
            <person name="McLysaght A."/>
            <person name="Mikkelsen T."/>
            <person name="Moran J.V."/>
            <person name="Mulder N."/>
            <person name="Pollara V.J."/>
            <person name="Ponting C.P."/>
            <person name="Schuler G."/>
            <person name="Schultz J."/>
            <person name="Slater G."/>
            <person name="Smit A.F."/>
            <person name="Stupka E."/>
            <person name="Szustakowski J."/>
            <person name="Thierry-Mieg D."/>
            <person name="Thierry-Mieg J."/>
            <person name="Wagner L."/>
            <person name="Wallis J."/>
            <person name="Wheeler R."/>
            <person name="Williams A."/>
            <person name="Wolf Y.I."/>
            <person name="Wolfe K.H."/>
            <person name="Yang S.P."/>
            <person name="Yeh R.F."/>
            <person name="Collins F."/>
            <person name="Guyer M.S."/>
            <person name="Peterson J."/>
            <person name="Felsenfeld A."/>
            <person name="Wetterstrand K.A."/>
            <person name="Patrinos A."/>
            <person name="Morgan M.J."/>
            <person name="de Jong P."/>
            <person name="Catanese J.J."/>
            <person name="Osoegawa K."/>
            <person name="Shizuya H."/>
            <person name="Choi S."/>
            <person name="Chen Y.J."/>
        </authorList>
    </citation>
    <scope>NUCLEOTIDE SEQUENCE [LARGE SCALE GENOMIC DNA]</scope>
</reference>
<reference evidence="1" key="4">
    <citation type="submission" date="2025-08" db="UniProtKB">
        <authorList>
            <consortium name="Ensembl"/>
        </authorList>
    </citation>
    <scope>IDENTIFICATION</scope>
</reference>
<reference evidence="1 2" key="3">
    <citation type="journal article" date="2006" name="Nature">
        <title>The DNA sequence, annotation and analysis of human chromosome 3.</title>
        <authorList>
            <person name="Muzny D.M."/>
            <person name="Scherer S.E."/>
            <person name="Kaul R."/>
            <person name="Wang J."/>
            <person name="Yu J."/>
            <person name="Sudbrak R."/>
            <person name="Buhay C.J."/>
            <person name="Chen R."/>
            <person name="Cree A."/>
            <person name="Ding Y."/>
            <person name="Dugan-Rocha S."/>
            <person name="Gill R."/>
            <person name="Gunaratne P."/>
            <person name="Harris R.A."/>
            <person name="Hawes A.C."/>
            <person name="Hernandez J."/>
            <person name="Hodgson A.V."/>
            <person name="Hume J."/>
            <person name="Jackson A."/>
            <person name="Khan Z.M."/>
            <person name="Kovar-Smith C."/>
            <person name="Lewis L.R."/>
            <person name="Lozado R.J."/>
            <person name="Metzker M.L."/>
            <person name="Milosavljevic A."/>
            <person name="Miner G.R."/>
            <person name="Morgan M.B."/>
            <person name="Nazareth L.V."/>
            <person name="Scott G."/>
            <person name="Sodergren E."/>
            <person name="Song X.Z."/>
            <person name="Steffen D."/>
            <person name="Wei S."/>
            <person name="Wheeler D.A."/>
            <person name="Wright M.W."/>
            <person name="Worley K.C."/>
            <person name="Yuan Y."/>
            <person name="Zhang Z."/>
            <person name="Adams C.Q."/>
            <person name="Ansari-Lari M.A."/>
            <person name="Ayele M."/>
            <person name="Brown M.J."/>
            <person name="Chen G."/>
            <person name="Chen Z."/>
            <person name="Clendenning J."/>
            <person name="Clerc-Blankenburg K.P."/>
            <person name="Chen R."/>
            <person name="Chen Z."/>
            <person name="Davis C."/>
            <person name="Delgado O."/>
            <person name="Dinh H.H."/>
            <person name="Dong W."/>
            <person name="Draper H."/>
            <person name="Ernst S."/>
            <person name="Fu G."/>
            <person name="Gonzalez-Garay M.L."/>
            <person name="Garcia D.K."/>
            <person name="Gillett W."/>
            <person name="Gu J."/>
            <person name="Hao B."/>
            <person name="Haugen E."/>
            <person name="Havlak P."/>
            <person name="He X."/>
            <person name="Hennig S."/>
            <person name="Hu S."/>
            <person name="Huang W."/>
            <person name="Jackson L.R."/>
            <person name="Jacob L.S."/>
            <person name="Kelly S.H."/>
            <person name="Kube M."/>
            <person name="Levy R."/>
            <person name="Li Z."/>
            <person name="Liu B."/>
            <person name="Liu J."/>
            <person name="Liu W."/>
            <person name="Lu J."/>
            <person name="Maheshwari M."/>
            <person name="Nguyen B.V."/>
            <person name="Okwuonu G.O."/>
            <person name="Palmeiri A."/>
            <person name="Pasternak S."/>
            <person name="Perez L.M."/>
            <person name="Phelps K.A."/>
            <person name="Plopper F.J."/>
            <person name="Qiang B."/>
            <person name="Raymond C."/>
            <person name="Rodriguez R."/>
            <person name="Saenphimmachak C."/>
            <person name="Santibanez J."/>
            <person name="Shen H."/>
            <person name="Shen Y."/>
            <person name="Subramanian S."/>
            <person name="Tabor P.E."/>
            <person name="Verduzco D."/>
            <person name="Waldron L."/>
            <person name="Wang J."/>
            <person name="Wang J."/>
            <person name="Wang Q."/>
            <person name="Williams G.A."/>
            <person name="Wong G.K."/>
            <person name="Yao Z."/>
            <person name="Zhang J."/>
            <person name="Zhang X."/>
            <person name="Zhao G."/>
            <person name="Zhou J."/>
            <person name="Zhou Y."/>
            <person name="Nelson D."/>
            <person name="Lehrach H."/>
            <person name="Reinhardt R."/>
            <person name="Naylor S.L."/>
            <person name="Yang H."/>
            <person name="Olson M."/>
            <person name="Weinstock G."/>
            <person name="Gibbs R.A."/>
        </authorList>
    </citation>
    <scope>NUCLEOTIDE SEQUENCE [LARGE SCALE GENOMIC DNA]</scope>
</reference>
<dbReference type="GeneTree" id="ENSGT00940000156315"/>
<sequence>MEVAPEQP</sequence>
<dbReference type="ChiTaRS" id="GATA2">
    <property type="organism name" value="human"/>
</dbReference>
<dbReference type="VEuPathDB" id="HostDB:ENSG00000179348"/>
<dbReference type="Proteomes" id="UP000005640">
    <property type="component" value="Chromosome 3"/>
</dbReference>
<proteinExistence type="predicted"/>
<dbReference type="HGNC" id="HGNC:4171">
    <property type="gene designation" value="GATA2"/>
</dbReference>
<organism evidence="1 2">
    <name type="scientific">Homo sapiens</name>
    <name type="common">Human</name>
    <dbReference type="NCBI Taxonomy" id="9606"/>
    <lineage>
        <taxon>Eukaryota</taxon>
        <taxon>Metazoa</taxon>
        <taxon>Chordata</taxon>
        <taxon>Craniata</taxon>
        <taxon>Vertebrata</taxon>
        <taxon>Euteleostomi</taxon>
        <taxon>Mammalia</taxon>
        <taxon>Eutheria</taxon>
        <taxon>Euarchontoglires</taxon>
        <taxon>Primates</taxon>
        <taxon>Haplorrhini</taxon>
        <taxon>Catarrhini</taxon>
        <taxon>Hominidae</taxon>
        <taxon>Homo</taxon>
    </lineage>
</organism>
<dbReference type="Ensembl" id="ENST00000498200.1">
    <property type="protein sequence ID" value="ENSP00000419532.1"/>
    <property type="gene ID" value="ENSG00000179348.13"/>
</dbReference>
<feature type="non-terminal residue" evidence="1">
    <location>
        <position position="8"/>
    </location>
</feature>
<reference evidence="1 2" key="2">
    <citation type="journal article" date="2004" name="Nature">
        <title>Finishing the euchromatic sequence of the human genome.</title>
        <authorList>
            <consortium name="International Human Genome Sequencing Consortium"/>
        </authorList>
    </citation>
    <scope>NUCLEOTIDE SEQUENCE [LARGE SCALE GENOMIC DNA]</scope>
</reference>
<evidence type="ECO:0000313" key="2">
    <source>
        <dbReference type="Proteomes" id="UP000005640"/>
    </source>
</evidence>
<dbReference type="Ensembl" id="ENST00000498200.1">
    <property type="protein sequence ID" value="ENSP00000419532.1"/>
    <property type="gene ID" value="ENSG00000179348.14"/>
</dbReference>
<dbReference type="ExpressionAtlas" id="A0A1D5RMQ8">
    <property type="expression patterns" value="baseline and differential"/>
</dbReference>
<keyword evidence="2" id="KW-1185">Reference proteome</keyword>
<name>A0A1D5RMQ8_HUMAN</name>
<dbReference type="EMBL" id="AC080005">
    <property type="status" value="NOT_ANNOTATED_CDS"/>
    <property type="molecule type" value="Genomic_DNA"/>
</dbReference>
<dbReference type="MassIVE" id="A0A1D5RMQ8"/>
<gene>
    <name evidence="1" type="primary">GATA2</name>
</gene>
<reference evidence="1" key="5">
    <citation type="submission" date="2025-09" db="UniProtKB">
        <authorList>
            <consortium name="Ensembl"/>
        </authorList>
    </citation>
    <scope>IDENTIFICATION</scope>
</reference>
<protein>
    <submittedName>
        <fullName evidence="1">GATA binding protein 2</fullName>
    </submittedName>
</protein>
<dbReference type="OpenTargets" id="ENSG00000179348"/>